<evidence type="ECO:0000256" key="1">
    <source>
        <dbReference type="SAM" id="MobiDB-lite"/>
    </source>
</evidence>
<evidence type="ECO:0000313" key="2">
    <source>
        <dbReference type="EMBL" id="KDP30535.1"/>
    </source>
</evidence>
<keyword evidence="3" id="KW-1185">Reference proteome</keyword>
<proteinExistence type="predicted"/>
<accession>A0A067KE52</accession>
<feature type="region of interest" description="Disordered" evidence="1">
    <location>
        <begin position="256"/>
        <end position="293"/>
    </location>
</feature>
<evidence type="ECO:0000313" key="3">
    <source>
        <dbReference type="Proteomes" id="UP000027138"/>
    </source>
</evidence>
<gene>
    <name evidence="2" type="ORF">JCGZ_15244</name>
</gene>
<reference evidence="2 3" key="1">
    <citation type="journal article" date="2014" name="PLoS ONE">
        <title>Global Analysis of Gene Expression Profiles in Physic Nut (Jatropha curcas L.) Seedlings Exposed to Salt Stress.</title>
        <authorList>
            <person name="Zhang L."/>
            <person name="Zhang C."/>
            <person name="Wu P."/>
            <person name="Chen Y."/>
            <person name="Li M."/>
            <person name="Jiang H."/>
            <person name="Wu G."/>
        </authorList>
    </citation>
    <scope>NUCLEOTIDE SEQUENCE [LARGE SCALE GENOMIC DNA]</scope>
    <source>
        <strain evidence="3">cv. GZQX0401</strain>
        <tissue evidence="2">Young leaves</tissue>
    </source>
</reference>
<organism evidence="2 3">
    <name type="scientific">Jatropha curcas</name>
    <name type="common">Barbados nut</name>
    <dbReference type="NCBI Taxonomy" id="180498"/>
    <lineage>
        <taxon>Eukaryota</taxon>
        <taxon>Viridiplantae</taxon>
        <taxon>Streptophyta</taxon>
        <taxon>Embryophyta</taxon>
        <taxon>Tracheophyta</taxon>
        <taxon>Spermatophyta</taxon>
        <taxon>Magnoliopsida</taxon>
        <taxon>eudicotyledons</taxon>
        <taxon>Gunneridae</taxon>
        <taxon>Pentapetalae</taxon>
        <taxon>rosids</taxon>
        <taxon>fabids</taxon>
        <taxon>Malpighiales</taxon>
        <taxon>Euphorbiaceae</taxon>
        <taxon>Crotonoideae</taxon>
        <taxon>Jatropheae</taxon>
        <taxon>Jatropha</taxon>
    </lineage>
</organism>
<sequence length="293" mass="32425">MQVVQPKLKAFGHEQSRHAVAAYPYKQCRPLHGRVPEVSALLELRDAAISAVTQVLAALPNPNADQAPLGDLVQFFFVQMLLVYRDTLSLVLASSSGQTSSRLDLIGPKDIDLMTKSSKLGLIGLKDFDLATYLAWFDRLCWLQSVLKRKMSQLSEIPASAYTPEMETLGALPDIPTFDGEPVPVSRNLLTPGTRPLQLLPSPGTEFPVRYEMSRMRGFQSEELENGRLRRHQSRQSSAVSRLQAEVDLLRTRLEVEGIPLDSSEEDEDGSASDDAPPSPPHSVIAGPSRRRR</sequence>
<dbReference type="Proteomes" id="UP000027138">
    <property type="component" value="Unassembled WGS sequence"/>
</dbReference>
<feature type="compositionally biased region" description="Acidic residues" evidence="1">
    <location>
        <begin position="263"/>
        <end position="272"/>
    </location>
</feature>
<name>A0A067KE52_JATCU</name>
<dbReference type="AlphaFoldDB" id="A0A067KE52"/>
<feature type="region of interest" description="Disordered" evidence="1">
    <location>
        <begin position="222"/>
        <end position="242"/>
    </location>
</feature>
<dbReference type="EMBL" id="KK914666">
    <property type="protein sequence ID" value="KDP30535.1"/>
    <property type="molecule type" value="Genomic_DNA"/>
</dbReference>
<protein>
    <submittedName>
        <fullName evidence="2">Uncharacterized protein</fullName>
    </submittedName>
</protein>